<accession>L1K4V0</accession>
<protein>
    <recommendedName>
        <fullName evidence="1">non-specific serine/threonine protein kinase</fullName>
        <ecNumber evidence="1">2.7.11.1</ecNumber>
    </recommendedName>
</protein>
<dbReference type="OrthoDB" id="381190at2759"/>
<dbReference type="InterPro" id="IPR018936">
    <property type="entry name" value="PI3/4_kinase_CS"/>
</dbReference>
<dbReference type="Pfam" id="PF00454">
    <property type="entry name" value="PI3_PI4_kinase"/>
    <property type="match status" value="1"/>
</dbReference>
<evidence type="ECO:0000259" key="6">
    <source>
        <dbReference type="PROSITE" id="PS50290"/>
    </source>
</evidence>
<dbReference type="Pfam" id="PF02260">
    <property type="entry name" value="FATC"/>
    <property type="match status" value="1"/>
</dbReference>
<keyword evidence="10" id="KW-1185">Reference proteome</keyword>
<dbReference type="InterPro" id="IPR003152">
    <property type="entry name" value="FATC_dom"/>
</dbReference>
<dbReference type="KEGG" id="gtt:GUITHDRAFT_51733"/>
<dbReference type="OMA" id="HLHIRTY"/>
<keyword evidence="2" id="KW-0808">Transferase</keyword>
<evidence type="ECO:0000256" key="3">
    <source>
        <dbReference type="ARBA" id="ARBA00022741"/>
    </source>
</evidence>
<dbReference type="Gene3D" id="1.10.1070.11">
    <property type="entry name" value="Phosphatidylinositol 3-/4-kinase, catalytic domain"/>
    <property type="match status" value="1"/>
</dbReference>
<dbReference type="PROSITE" id="PS50290">
    <property type="entry name" value="PI3_4_KINASE_3"/>
    <property type="match status" value="1"/>
</dbReference>
<dbReference type="SUPFAM" id="SSF56112">
    <property type="entry name" value="Protein kinase-like (PK-like)"/>
    <property type="match status" value="1"/>
</dbReference>
<keyword evidence="5" id="KW-0067">ATP-binding</keyword>
<dbReference type="AlphaFoldDB" id="L1K4V0"/>
<dbReference type="GeneID" id="17312085"/>
<evidence type="ECO:0000259" key="7">
    <source>
        <dbReference type="PROSITE" id="PS51190"/>
    </source>
</evidence>
<keyword evidence="4" id="KW-0418">Kinase</keyword>
<evidence type="ECO:0000256" key="1">
    <source>
        <dbReference type="ARBA" id="ARBA00012513"/>
    </source>
</evidence>
<sequence length="374" mass="42780">KPKKIAIIGSDGISRRYLLKGREDLHLDERMMQFLSIVNHFMRQDRASHARCLRARHYAVIPVGPRSGLIQWADGTIPLFGIYKAWQTRQMAQAGEKSGSSARPSDMFYDKIIPALKEQGITRVTSRKEWPHEVLKQVFSLLVSETPRDLISREIWCSCLSPSELWSKTNMHARSMAVMSMVGYVIGLGDRHLDNILMDFESGEVVHIDWNVCFEKGSKLKVPELVPFRMTHTLQSGMGFTGVEGPFRVACEKALRVLRRNKEALLTLLEAFVYDPLVDWTAQKHGEEAEASKALTMRQRNAHAVSVLKRVRQKLDGRDKQNDGNTKLTVQEQASDVRRCVKVVKVKWQVEMTIKEATNIDKLCEMYEGWTPWV</sequence>
<dbReference type="SMART" id="SM01343">
    <property type="entry name" value="FATC"/>
    <property type="match status" value="1"/>
</dbReference>
<dbReference type="PROSITE" id="PS00916">
    <property type="entry name" value="PI3_4_KINASE_2"/>
    <property type="match status" value="1"/>
</dbReference>
<proteinExistence type="predicted"/>
<feature type="domain" description="PI3K/PI4K catalytic" evidence="6">
    <location>
        <begin position="1"/>
        <end position="320"/>
    </location>
</feature>
<dbReference type="CDD" id="cd05170">
    <property type="entry name" value="PIKKc_SMG1"/>
    <property type="match status" value="1"/>
</dbReference>
<feature type="domain" description="FATC" evidence="7">
    <location>
        <begin position="326"/>
        <end position="374"/>
    </location>
</feature>
<dbReference type="STRING" id="905079.L1K4V0"/>
<dbReference type="Proteomes" id="UP000011087">
    <property type="component" value="Unassembled WGS sequence"/>
</dbReference>
<dbReference type="EMBL" id="JH992965">
    <property type="protein sequence ID" value="EKX55373.1"/>
    <property type="molecule type" value="Genomic_DNA"/>
</dbReference>
<dbReference type="EC" id="2.7.11.1" evidence="1"/>
<dbReference type="HOGENOM" id="CLU_000178_9_1_1"/>
<dbReference type="InterPro" id="IPR011009">
    <property type="entry name" value="Kinase-like_dom_sf"/>
</dbReference>
<dbReference type="GO" id="GO:0004674">
    <property type="term" value="F:protein serine/threonine kinase activity"/>
    <property type="evidence" value="ECO:0007669"/>
    <property type="project" value="UniProtKB-EC"/>
</dbReference>
<dbReference type="RefSeq" id="XP_005842353.1">
    <property type="nucleotide sequence ID" value="XM_005842296.1"/>
</dbReference>
<evidence type="ECO:0000256" key="2">
    <source>
        <dbReference type="ARBA" id="ARBA00022679"/>
    </source>
</evidence>
<feature type="non-terminal residue" evidence="8">
    <location>
        <position position="1"/>
    </location>
</feature>
<dbReference type="SMART" id="SM00146">
    <property type="entry name" value="PI3Kc"/>
    <property type="match status" value="1"/>
</dbReference>
<dbReference type="Gene3D" id="3.30.1010.10">
    <property type="entry name" value="Phosphatidylinositol 3-kinase Catalytic Subunit, Chain A, domain 4"/>
    <property type="match status" value="1"/>
</dbReference>
<gene>
    <name evidence="8" type="ORF">GUITHDRAFT_51733</name>
</gene>
<dbReference type="InterPro" id="IPR050517">
    <property type="entry name" value="DDR_Repair_Kinase"/>
</dbReference>
<evidence type="ECO:0000313" key="8">
    <source>
        <dbReference type="EMBL" id="EKX55373.1"/>
    </source>
</evidence>
<organism evidence="8">
    <name type="scientific">Guillardia theta (strain CCMP2712)</name>
    <name type="common">Cryptophyte</name>
    <dbReference type="NCBI Taxonomy" id="905079"/>
    <lineage>
        <taxon>Eukaryota</taxon>
        <taxon>Cryptophyceae</taxon>
        <taxon>Pyrenomonadales</taxon>
        <taxon>Geminigeraceae</taxon>
        <taxon>Guillardia</taxon>
    </lineage>
</organism>
<dbReference type="InterPro" id="IPR000403">
    <property type="entry name" value="PI3/4_kinase_cat_dom"/>
</dbReference>
<reference evidence="9" key="3">
    <citation type="submission" date="2016-03" db="UniProtKB">
        <authorList>
            <consortium name="EnsemblProtists"/>
        </authorList>
    </citation>
    <scope>IDENTIFICATION</scope>
</reference>
<reference evidence="8 10" key="1">
    <citation type="journal article" date="2012" name="Nature">
        <title>Algal genomes reveal evolutionary mosaicism and the fate of nucleomorphs.</title>
        <authorList>
            <consortium name="DOE Joint Genome Institute"/>
            <person name="Curtis B.A."/>
            <person name="Tanifuji G."/>
            <person name="Burki F."/>
            <person name="Gruber A."/>
            <person name="Irimia M."/>
            <person name="Maruyama S."/>
            <person name="Arias M.C."/>
            <person name="Ball S.G."/>
            <person name="Gile G.H."/>
            <person name="Hirakawa Y."/>
            <person name="Hopkins J.F."/>
            <person name="Kuo A."/>
            <person name="Rensing S.A."/>
            <person name="Schmutz J."/>
            <person name="Symeonidi A."/>
            <person name="Elias M."/>
            <person name="Eveleigh R.J."/>
            <person name="Herman E.K."/>
            <person name="Klute M.J."/>
            <person name="Nakayama T."/>
            <person name="Obornik M."/>
            <person name="Reyes-Prieto A."/>
            <person name="Armbrust E.V."/>
            <person name="Aves S.J."/>
            <person name="Beiko R.G."/>
            <person name="Coutinho P."/>
            <person name="Dacks J.B."/>
            <person name="Durnford D.G."/>
            <person name="Fast N.M."/>
            <person name="Green B.R."/>
            <person name="Grisdale C.J."/>
            <person name="Hempel F."/>
            <person name="Henrissat B."/>
            <person name="Hoppner M.P."/>
            <person name="Ishida K."/>
            <person name="Kim E."/>
            <person name="Koreny L."/>
            <person name="Kroth P.G."/>
            <person name="Liu Y."/>
            <person name="Malik S.B."/>
            <person name="Maier U.G."/>
            <person name="McRose D."/>
            <person name="Mock T."/>
            <person name="Neilson J.A."/>
            <person name="Onodera N.T."/>
            <person name="Poole A.M."/>
            <person name="Pritham E.J."/>
            <person name="Richards T.A."/>
            <person name="Rocap G."/>
            <person name="Roy S.W."/>
            <person name="Sarai C."/>
            <person name="Schaack S."/>
            <person name="Shirato S."/>
            <person name="Slamovits C.H."/>
            <person name="Spencer D.F."/>
            <person name="Suzuki S."/>
            <person name="Worden A.Z."/>
            <person name="Zauner S."/>
            <person name="Barry K."/>
            <person name="Bell C."/>
            <person name="Bharti A.K."/>
            <person name="Crow J.A."/>
            <person name="Grimwood J."/>
            <person name="Kramer R."/>
            <person name="Lindquist E."/>
            <person name="Lucas S."/>
            <person name="Salamov A."/>
            <person name="McFadden G.I."/>
            <person name="Lane C.E."/>
            <person name="Keeling P.J."/>
            <person name="Gray M.W."/>
            <person name="Grigoriev I.V."/>
            <person name="Archibald J.M."/>
        </authorList>
    </citation>
    <scope>NUCLEOTIDE SEQUENCE</scope>
    <source>
        <strain evidence="8 10">CCMP2712</strain>
    </source>
</reference>
<dbReference type="InterPro" id="IPR039414">
    <property type="entry name" value="SMG1_PIKKc"/>
</dbReference>
<evidence type="ECO:0000256" key="5">
    <source>
        <dbReference type="ARBA" id="ARBA00022840"/>
    </source>
</evidence>
<evidence type="ECO:0000313" key="9">
    <source>
        <dbReference type="EnsemblProtists" id="EKX55373"/>
    </source>
</evidence>
<dbReference type="PaxDb" id="55529-EKX55373"/>
<dbReference type="GO" id="GO:0005524">
    <property type="term" value="F:ATP binding"/>
    <property type="evidence" value="ECO:0007669"/>
    <property type="project" value="UniProtKB-KW"/>
</dbReference>
<evidence type="ECO:0000256" key="4">
    <source>
        <dbReference type="ARBA" id="ARBA00022777"/>
    </source>
</evidence>
<dbReference type="eggNOG" id="KOG0891">
    <property type="taxonomic scope" value="Eukaryota"/>
</dbReference>
<reference evidence="10" key="2">
    <citation type="submission" date="2012-11" db="EMBL/GenBank/DDBJ databases">
        <authorList>
            <person name="Kuo A."/>
            <person name="Curtis B.A."/>
            <person name="Tanifuji G."/>
            <person name="Burki F."/>
            <person name="Gruber A."/>
            <person name="Irimia M."/>
            <person name="Maruyama S."/>
            <person name="Arias M.C."/>
            <person name="Ball S.G."/>
            <person name="Gile G.H."/>
            <person name="Hirakawa Y."/>
            <person name="Hopkins J.F."/>
            <person name="Rensing S.A."/>
            <person name="Schmutz J."/>
            <person name="Symeonidi A."/>
            <person name="Elias M."/>
            <person name="Eveleigh R.J."/>
            <person name="Herman E.K."/>
            <person name="Klute M.J."/>
            <person name="Nakayama T."/>
            <person name="Obornik M."/>
            <person name="Reyes-Prieto A."/>
            <person name="Armbrust E.V."/>
            <person name="Aves S.J."/>
            <person name="Beiko R.G."/>
            <person name="Coutinho P."/>
            <person name="Dacks J.B."/>
            <person name="Durnford D.G."/>
            <person name="Fast N.M."/>
            <person name="Green B.R."/>
            <person name="Grisdale C."/>
            <person name="Hempe F."/>
            <person name="Henrissat B."/>
            <person name="Hoppner M.P."/>
            <person name="Ishida K.-I."/>
            <person name="Kim E."/>
            <person name="Koreny L."/>
            <person name="Kroth P.G."/>
            <person name="Liu Y."/>
            <person name="Malik S.-B."/>
            <person name="Maier U.G."/>
            <person name="McRose D."/>
            <person name="Mock T."/>
            <person name="Neilson J.A."/>
            <person name="Onodera N.T."/>
            <person name="Poole A.M."/>
            <person name="Pritham E.J."/>
            <person name="Richards T.A."/>
            <person name="Rocap G."/>
            <person name="Roy S.W."/>
            <person name="Sarai C."/>
            <person name="Schaack S."/>
            <person name="Shirato S."/>
            <person name="Slamovits C.H."/>
            <person name="Spencer D.F."/>
            <person name="Suzuki S."/>
            <person name="Worden A.Z."/>
            <person name="Zauner S."/>
            <person name="Barry K."/>
            <person name="Bell C."/>
            <person name="Bharti A.K."/>
            <person name="Crow J.A."/>
            <person name="Grimwood J."/>
            <person name="Kramer R."/>
            <person name="Lindquist E."/>
            <person name="Lucas S."/>
            <person name="Salamov A."/>
            <person name="McFadden G.I."/>
            <person name="Lane C.E."/>
            <person name="Keeling P.J."/>
            <person name="Gray M.W."/>
            <person name="Grigoriev I.V."/>
            <person name="Archibald J.M."/>
        </authorList>
    </citation>
    <scope>NUCLEOTIDE SEQUENCE</scope>
    <source>
        <strain evidence="10">CCMP2712</strain>
    </source>
</reference>
<dbReference type="GO" id="GO:0005634">
    <property type="term" value="C:nucleus"/>
    <property type="evidence" value="ECO:0007669"/>
    <property type="project" value="TreeGrafter"/>
</dbReference>
<keyword evidence="3" id="KW-0547">Nucleotide-binding</keyword>
<dbReference type="PANTHER" id="PTHR11139">
    <property type="entry name" value="ATAXIA TELANGIECTASIA MUTATED ATM -RELATED"/>
    <property type="match status" value="1"/>
</dbReference>
<dbReference type="InterPro" id="IPR036940">
    <property type="entry name" value="PI3/4_kinase_cat_sf"/>
</dbReference>
<name>L1K4V0_GUITC</name>
<dbReference type="EnsemblProtists" id="EKX55373">
    <property type="protein sequence ID" value="EKX55373"/>
    <property type="gene ID" value="GUITHDRAFT_51733"/>
</dbReference>
<feature type="non-terminal residue" evidence="8">
    <location>
        <position position="374"/>
    </location>
</feature>
<dbReference type="GO" id="GO:0000184">
    <property type="term" value="P:nuclear-transcribed mRNA catabolic process, nonsense-mediated decay"/>
    <property type="evidence" value="ECO:0007669"/>
    <property type="project" value="InterPro"/>
</dbReference>
<dbReference type="PROSITE" id="PS51190">
    <property type="entry name" value="FATC"/>
    <property type="match status" value="1"/>
</dbReference>
<evidence type="ECO:0000313" key="10">
    <source>
        <dbReference type="Proteomes" id="UP000011087"/>
    </source>
</evidence>
<dbReference type="PANTHER" id="PTHR11139:SF71">
    <property type="entry name" value="SERINE_THREONINE-PROTEIN KINASE SMG1"/>
    <property type="match status" value="1"/>
</dbReference>